<protein>
    <submittedName>
        <fullName evidence="9">RDD family protein</fullName>
    </submittedName>
</protein>
<evidence type="ECO:0000256" key="1">
    <source>
        <dbReference type="ARBA" id="ARBA00004651"/>
    </source>
</evidence>
<dbReference type="Proteomes" id="UP001139505">
    <property type="component" value="Unassembled WGS sequence"/>
</dbReference>
<gene>
    <name evidence="8" type="ORF">MmonteBS_16040</name>
    <name evidence="9" type="ORF">NJB18185_28350</name>
</gene>
<evidence type="ECO:0000256" key="2">
    <source>
        <dbReference type="ARBA" id="ARBA00022475"/>
    </source>
</evidence>
<dbReference type="AlphaFoldDB" id="A0AA37PPK7"/>
<evidence type="ECO:0000313" key="10">
    <source>
        <dbReference type="Proteomes" id="UP000245060"/>
    </source>
</evidence>
<proteinExistence type="predicted"/>
<keyword evidence="5 6" id="KW-0472">Membrane</keyword>
<dbReference type="InterPro" id="IPR016795">
    <property type="entry name" value="UCP021697"/>
</dbReference>
<sequence length="137" mass="14437">MAQSRPTYPGEPLGLPQSGPGSLASMGRRLAALSIDWLIAYGLAALAMVFGLFSERVLSTAVLVIWFLLGLVAVRLFAFTPGQLALGLGVVALDGHLGIGRAIARGLLVALVIPALFTDWDGRGIQDRVTNTAVVRR</sequence>
<reference evidence="10" key="2">
    <citation type="submission" date="2018-04" db="EMBL/GenBank/DDBJ databases">
        <title>Draft genome sequence of Mycobacterium montefiorense isolated from Japanese black salamander.</title>
        <authorList>
            <person name="Fukano H."/>
            <person name="Yoshida M."/>
            <person name="Shimizu A."/>
            <person name="Iwao H."/>
            <person name="Kurata O."/>
            <person name="Katayama Y."/>
            <person name="Omatsu T."/>
            <person name="Mizutani T."/>
            <person name="Wada S."/>
            <person name="Hoshino Y."/>
        </authorList>
    </citation>
    <scope>NUCLEOTIDE SEQUENCE [LARGE SCALE GENOMIC DNA]</scope>
    <source>
        <strain evidence="10">BS</strain>
    </source>
</reference>
<evidence type="ECO:0000256" key="5">
    <source>
        <dbReference type="ARBA" id="ARBA00023136"/>
    </source>
</evidence>
<organism evidence="9 11">
    <name type="scientific">Mycobacterium montefiorense</name>
    <dbReference type="NCBI Taxonomy" id="154654"/>
    <lineage>
        <taxon>Bacteria</taxon>
        <taxon>Bacillati</taxon>
        <taxon>Actinomycetota</taxon>
        <taxon>Actinomycetes</taxon>
        <taxon>Mycobacteriales</taxon>
        <taxon>Mycobacteriaceae</taxon>
        <taxon>Mycobacterium</taxon>
        <taxon>Mycobacterium simiae complex</taxon>
    </lineage>
</organism>
<feature type="domain" description="RDD" evidence="7">
    <location>
        <begin position="23"/>
        <end position="111"/>
    </location>
</feature>
<evidence type="ECO:0000313" key="9">
    <source>
        <dbReference type="EMBL" id="GKU73063.1"/>
    </source>
</evidence>
<keyword evidence="2" id="KW-1003">Cell membrane</keyword>
<dbReference type="PIRSF" id="PIRSF021697">
    <property type="entry name" value="UCP021697"/>
    <property type="match status" value="1"/>
</dbReference>
<dbReference type="InterPro" id="IPR010432">
    <property type="entry name" value="RDD"/>
</dbReference>
<feature type="transmembrane region" description="Helical" evidence="6">
    <location>
        <begin position="30"/>
        <end position="50"/>
    </location>
</feature>
<evidence type="ECO:0000256" key="3">
    <source>
        <dbReference type="ARBA" id="ARBA00022692"/>
    </source>
</evidence>
<reference evidence="8" key="1">
    <citation type="journal article" date="2018" name="Genome Announc.">
        <title>Draft Genome Sequence of Mycobacterium montefiorense Isolated from Japanese Black Salamander (Hynobius nigrescens).</title>
        <authorList>
            <person name="Fukano H."/>
            <person name="Yoshida M."/>
            <person name="Shimizu A."/>
            <person name="Iwao H."/>
            <person name="Katayama Y."/>
            <person name="Omatsu T."/>
            <person name="Mizutani T."/>
            <person name="Kurata O."/>
            <person name="Wada S."/>
            <person name="Hoshino Y."/>
        </authorList>
    </citation>
    <scope>NUCLEOTIDE SEQUENCE</scope>
    <source>
        <strain evidence="8">BS</strain>
    </source>
</reference>
<accession>A0AA37PPK7</accession>
<keyword evidence="3 6" id="KW-0812">Transmembrane</keyword>
<name>A0AA37PPK7_9MYCO</name>
<comment type="caution">
    <text evidence="9">The sequence shown here is derived from an EMBL/GenBank/DDBJ whole genome shotgun (WGS) entry which is preliminary data.</text>
</comment>
<dbReference type="Proteomes" id="UP000245060">
    <property type="component" value="Unassembled WGS sequence"/>
</dbReference>
<reference evidence="9" key="4">
    <citation type="submission" date="2022-04" db="EMBL/GenBank/DDBJ databases">
        <authorList>
            <person name="Komine T."/>
            <person name="Fukano H."/>
            <person name="Wada S."/>
        </authorList>
    </citation>
    <scope>NUCLEOTIDE SEQUENCE</scope>
    <source>
        <strain evidence="9">NJB18185</strain>
    </source>
</reference>
<dbReference type="PANTHER" id="PTHR36115:SF6">
    <property type="entry name" value="PROLINE-RICH ANTIGEN HOMOLOG"/>
    <property type="match status" value="1"/>
</dbReference>
<evidence type="ECO:0000313" key="8">
    <source>
        <dbReference type="EMBL" id="GBG37232.1"/>
    </source>
</evidence>
<keyword evidence="10" id="KW-1185">Reference proteome</keyword>
<feature type="transmembrane region" description="Helical" evidence="6">
    <location>
        <begin position="57"/>
        <end position="78"/>
    </location>
</feature>
<dbReference type="Pfam" id="PF06271">
    <property type="entry name" value="RDD"/>
    <property type="match status" value="1"/>
</dbReference>
<evidence type="ECO:0000256" key="4">
    <source>
        <dbReference type="ARBA" id="ARBA00022989"/>
    </source>
</evidence>
<dbReference type="GO" id="GO:0005886">
    <property type="term" value="C:plasma membrane"/>
    <property type="evidence" value="ECO:0007669"/>
    <property type="project" value="UniProtKB-SubCell"/>
</dbReference>
<dbReference type="PANTHER" id="PTHR36115">
    <property type="entry name" value="PROLINE-RICH ANTIGEN HOMOLOG-RELATED"/>
    <property type="match status" value="1"/>
</dbReference>
<dbReference type="EMBL" id="BFCH01000011">
    <property type="protein sequence ID" value="GBG37232.1"/>
    <property type="molecule type" value="Genomic_DNA"/>
</dbReference>
<feature type="transmembrane region" description="Helical" evidence="6">
    <location>
        <begin position="98"/>
        <end position="118"/>
    </location>
</feature>
<evidence type="ECO:0000259" key="7">
    <source>
        <dbReference type="Pfam" id="PF06271"/>
    </source>
</evidence>
<comment type="subcellular location">
    <subcellularLocation>
        <location evidence="1">Cell membrane</location>
        <topology evidence="1">Multi-pass membrane protein</topology>
    </subcellularLocation>
</comment>
<evidence type="ECO:0000256" key="6">
    <source>
        <dbReference type="SAM" id="Phobius"/>
    </source>
</evidence>
<dbReference type="EMBL" id="BQYH01000018">
    <property type="protein sequence ID" value="GKU73063.1"/>
    <property type="molecule type" value="Genomic_DNA"/>
</dbReference>
<evidence type="ECO:0000313" key="11">
    <source>
        <dbReference type="Proteomes" id="UP001139505"/>
    </source>
</evidence>
<keyword evidence="4 6" id="KW-1133">Transmembrane helix</keyword>
<reference evidence="9" key="3">
    <citation type="journal article" date="2022" name="Microbiol. Resour. Announc.">
        <title>Draft Genome Sequences of Eight Mycobacterium montefiorense Strains Isolated from Salamanders in Captivity.</title>
        <authorList>
            <person name="Komine T."/>
            <person name="Ihara H."/>
            <person name="Fukano H."/>
            <person name="Hoshino Y."/>
            <person name="Kurata O."/>
            <person name="Wada S."/>
        </authorList>
    </citation>
    <scope>NUCLEOTIDE SEQUENCE</scope>
    <source>
        <strain evidence="9">NJB18185</strain>
    </source>
</reference>
<dbReference type="InterPro" id="IPR051791">
    <property type="entry name" value="Pra-immunoreactive"/>
</dbReference>